<evidence type="ECO:0000256" key="1">
    <source>
        <dbReference type="ARBA" id="ARBA00002388"/>
    </source>
</evidence>
<dbReference type="Gene3D" id="2.40.100.10">
    <property type="entry name" value="Cyclophilin-like"/>
    <property type="match status" value="1"/>
</dbReference>
<comment type="caution">
    <text evidence="7">The sequence shown here is derived from an EMBL/GenBank/DDBJ whole genome shotgun (WGS) entry which is preliminary data.</text>
</comment>
<dbReference type="InterPro" id="IPR002130">
    <property type="entry name" value="Cyclophilin-type_PPIase_dom"/>
</dbReference>
<dbReference type="PROSITE" id="PS50072">
    <property type="entry name" value="CSA_PPIASE_2"/>
    <property type="match status" value="1"/>
</dbReference>
<dbReference type="CDD" id="cd00317">
    <property type="entry name" value="cyclophilin"/>
    <property type="match status" value="1"/>
</dbReference>
<feature type="domain" description="PPIase cyclophilin-type" evidence="6">
    <location>
        <begin position="1"/>
        <end position="155"/>
    </location>
</feature>
<evidence type="ECO:0000256" key="4">
    <source>
        <dbReference type="ARBA" id="ARBA00023235"/>
    </source>
</evidence>
<comment type="similarity">
    <text evidence="2 5">Belongs to the cyclophilin-type PPIase family.</text>
</comment>
<dbReference type="EMBL" id="MEYI01000014">
    <property type="protein sequence ID" value="OGD24101.1"/>
    <property type="molecule type" value="Genomic_DNA"/>
</dbReference>
<evidence type="ECO:0000259" key="6">
    <source>
        <dbReference type="PROSITE" id="PS50072"/>
    </source>
</evidence>
<dbReference type="SUPFAM" id="SSF50891">
    <property type="entry name" value="Cyclophilin-like"/>
    <property type="match status" value="1"/>
</dbReference>
<dbReference type="EC" id="5.2.1.8" evidence="5"/>
<evidence type="ECO:0000313" key="7">
    <source>
        <dbReference type="EMBL" id="OGD24101.1"/>
    </source>
</evidence>
<evidence type="ECO:0000313" key="8">
    <source>
        <dbReference type="Proteomes" id="UP000176639"/>
    </source>
</evidence>
<dbReference type="PANTHER" id="PTHR43246">
    <property type="entry name" value="PEPTIDYL-PROLYL CIS-TRANS ISOMERASE CYP38, CHLOROPLASTIC"/>
    <property type="match status" value="1"/>
</dbReference>
<keyword evidence="4 5" id="KW-0413">Isomerase</keyword>
<comment type="catalytic activity">
    <reaction evidence="5">
        <text>[protein]-peptidylproline (omega=180) = [protein]-peptidylproline (omega=0)</text>
        <dbReference type="Rhea" id="RHEA:16237"/>
        <dbReference type="Rhea" id="RHEA-COMP:10747"/>
        <dbReference type="Rhea" id="RHEA-COMP:10748"/>
        <dbReference type="ChEBI" id="CHEBI:83833"/>
        <dbReference type="ChEBI" id="CHEBI:83834"/>
        <dbReference type="EC" id="5.2.1.8"/>
    </reaction>
</comment>
<dbReference type="InterPro" id="IPR024936">
    <property type="entry name" value="Cyclophilin-type_PPIase"/>
</dbReference>
<keyword evidence="3 5" id="KW-0697">Rotamase</keyword>
<dbReference type="PIRSF" id="PIRSF001467">
    <property type="entry name" value="Peptidylpro_ismrse"/>
    <property type="match status" value="1"/>
</dbReference>
<dbReference type="PRINTS" id="PR00153">
    <property type="entry name" value="CSAPPISMRASE"/>
</dbReference>
<dbReference type="InterPro" id="IPR029000">
    <property type="entry name" value="Cyclophilin-like_dom_sf"/>
</dbReference>
<name>A0A1F5B0E0_9BACT</name>
<evidence type="ECO:0000256" key="2">
    <source>
        <dbReference type="ARBA" id="ARBA00007365"/>
    </source>
</evidence>
<dbReference type="InterPro" id="IPR044665">
    <property type="entry name" value="E_coli_cyclophilin_A-like"/>
</dbReference>
<comment type="function">
    <text evidence="1 5">PPIases accelerate the folding of proteins. It catalyzes the cis-trans isomerization of proline imidic peptide bonds in oligopeptides.</text>
</comment>
<reference evidence="7 8" key="1">
    <citation type="journal article" date="2016" name="Nat. Commun.">
        <title>Thousands of microbial genomes shed light on interconnected biogeochemical processes in an aquifer system.</title>
        <authorList>
            <person name="Anantharaman K."/>
            <person name="Brown C.T."/>
            <person name="Hug L.A."/>
            <person name="Sharon I."/>
            <person name="Castelle C.J."/>
            <person name="Probst A.J."/>
            <person name="Thomas B.C."/>
            <person name="Singh A."/>
            <person name="Wilkins M.J."/>
            <person name="Karaoz U."/>
            <person name="Brodie E.L."/>
            <person name="Williams K.H."/>
            <person name="Hubbard S.S."/>
            <person name="Banfield J.F."/>
        </authorList>
    </citation>
    <scope>NUCLEOTIDE SEQUENCE [LARGE SCALE GENOMIC DNA]</scope>
</reference>
<proteinExistence type="inferred from homology"/>
<dbReference type="Proteomes" id="UP000176639">
    <property type="component" value="Unassembled WGS sequence"/>
</dbReference>
<protein>
    <recommendedName>
        <fullName evidence="5">Peptidyl-prolyl cis-trans isomerase</fullName>
        <shortName evidence="5">PPIase</shortName>
        <ecNumber evidence="5">5.2.1.8</ecNumber>
    </recommendedName>
</protein>
<evidence type="ECO:0000256" key="5">
    <source>
        <dbReference type="RuleBase" id="RU363019"/>
    </source>
</evidence>
<organism evidence="7 8">
    <name type="scientific">Candidatus Azambacteria bacterium RBG_16_47_10</name>
    <dbReference type="NCBI Taxonomy" id="1797292"/>
    <lineage>
        <taxon>Bacteria</taxon>
        <taxon>Candidatus Azamiibacteriota</taxon>
    </lineage>
</organism>
<dbReference type="AlphaFoldDB" id="A0A1F5B0E0"/>
<accession>A0A1F5B0E0</accession>
<gene>
    <name evidence="7" type="ORF">A2Z10_03625</name>
</gene>
<dbReference type="Pfam" id="PF00160">
    <property type="entry name" value="Pro_isomerase"/>
    <property type="match status" value="1"/>
</dbReference>
<sequence length="155" mass="16869">METAKGTIKAELRTNDAPKTTQNFIDLVGKKFYDGLVFHRVEPNFVIQGGDPEGNGTGGSGMNIPLEIKCQDGTMTEGRTVDVQQCPVALPHTDGALAMARAMDPNSASSQFYITIGDQSFLDGNYAVFGYVTEGKDIVRMIEKGDVITRIYLEK</sequence>
<evidence type="ECO:0000256" key="3">
    <source>
        <dbReference type="ARBA" id="ARBA00023110"/>
    </source>
</evidence>
<dbReference type="GO" id="GO:0003755">
    <property type="term" value="F:peptidyl-prolyl cis-trans isomerase activity"/>
    <property type="evidence" value="ECO:0007669"/>
    <property type="project" value="UniProtKB-UniRule"/>
</dbReference>